<reference evidence="1 2" key="1">
    <citation type="submission" date="2013-09" db="EMBL/GenBank/DDBJ databases">
        <title>Complete genome sequence of Spiroplasma mirum suckling mouse cataract agent.</title>
        <authorList>
            <person name="Landry C.A."/>
            <person name="Bastian F.O."/>
            <person name="Thune R.L."/>
        </authorList>
    </citation>
    <scope>NUCLEOTIDE SEQUENCE [LARGE SCALE GENOMIC DNA]</scope>
    <source>
        <strain evidence="1 2">SMCA</strain>
    </source>
</reference>
<dbReference type="OrthoDB" id="9998957at2"/>
<proteinExistence type="predicted"/>
<name>W0GQ16_9MOLU</name>
<dbReference type="HOGENOM" id="CLU_2275683_0_0_14"/>
<dbReference type="EMBL" id="CP006720">
    <property type="protein sequence ID" value="AHI58241.1"/>
    <property type="molecule type" value="Genomic_DNA"/>
</dbReference>
<protein>
    <submittedName>
        <fullName evidence="1">Uncharacterized protein</fullName>
    </submittedName>
</protein>
<dbReference type="Proteomes" id="UP000019260">
    <property type="component" value="Chromosome"/>
</dbReference>
<keyword evidence="2" id="KW-1185">Reference proteome</keyword>
<gene>
    <name evidence="1" type="ORF">P344_04595</name>
</gene>
<dbReference type="AlphaFoldDB" id="W0GQ16"/>
<accession>W0GQ16</accession>
<sequence length="102" mass="11819">MKLNGLGLAAKQNHLNNSSPSLDEMNDPQYQLLHQFNNRIVNFKKDYQNNLYVLLGNDELLKITSTGEVVLLIKKINIITSTYPILQFDICVNWYIVDDFQM</sequence>
<dbReference type="KEGG" id="smir:SMM_0766"/>
<evidence type="ECO:0000313" key="1">
    <source>
        <dbReference type="EMBL" id="AHI58241.1"/>
    </source>
</evidence>
<dbReference type="KEGG" id="smia:P344_04595"/>
<organism evidence="1 2">
    <name type="scientific">Spiroplasma mirum ATCC 29335</name>
    <dbReference type="NCBI Taxonomy" id="838561"/>
    <lineage>
        <taxon>Bacteria</taxon>
        <taxon>Bacillati</taxon>
        <taxon>Mycoplasmatota</taxon>
        <taxon>Mollicutes</taxon>
        <taxon>Entomoplasmatales</taxon>
        <taxon>Spiroplasmataceae</taxon>
        <taxon>Spiroplasma</taxon>
    </lineage>
</organism>
<dbReference type="PATRIC" id="fig|838561.3.peg.878"/>
<dbReference type="STRING" id="838561.P344_04595"/>
<evidence type="ECO:0000313" key="2">
    <source>
        <dbReference type="Proteomes" id="UP000019260"/>
    </source>
</evidence>
<dbReference type="RefSeq" id="WP_025317530.1">
    <property type="nucleotide sequence ID" value="NZ_CP002082.1"/>
</dbReference>